<comment type="function">
    <text evidence="8">Part of the spliceosome which catalyzes two sequential transesterification reactions, first the excision of the non-coding intron from pre-mRNA and then the ligation of the coding exons to form the mature mRNA. Plays a role in stabilizing the structure of the spliceosome catalytic core and docking of the branch helix into the active site, producing 5'-exon and lariat intron-3'-intermediates.</text>
</comment>
<dbReference type="GO" id="GO:0000349">
    <property type="term" value="P:generation of catalytic spliceosome for first transesterification step"/>
    <property type="evidence" value="ECO:0007669"/>
    <property type="project" value="UniProtKB-UniRule"/>
</dbReference>
<dbReference type="GO" id="GO:0046872">
    <property type="term" value="F:metal ion binding"/>
    <property type="evidence" value="ECO:0007669"/>
    <property type="project" value="UniProtKB-KW"/>
</dbReference>
<protein>
    <recommendedName>
        <fullName evidence="8">Splicing factor YJU2</fullName>
    </recommendedName>
</protein>
<organism evidence="10 11">
    <name type="scientific">Streblomastix strix</name>
    <dbReference type="NCBI Taxonomy" id="222440"/>
    <lineage>
        <taxon>Eukaryota</taxon>
        <taxon>Metamonada</taxon>
        <taxon>Preaxostyla</taxon>
        <taxon>Oxymonadida</taxon>
        <taxon>Streblomastigidae</taxon>
        <taxon>Streblomastix</taxon>
    </lineage>
</organism>
<dbReference type="InterPro" id="IPR007590">
    <property type="entry name" value="Saf4/Yju2"/>
</dbReference>
<keyword evidence="2" id="KW-0507">mRNA processing</keyword>
<comment type="subunit">
    <text evidence="8">Component of the spliceosome. Present in the activated B complex, the catalytically activated B* complex which catalyzes the branching, the catalytic step 1 C complex catalyzing the exon ligation, and the postcatalytic P complex containing the ligated exons (mRNA) and the excised lariat intron.</text>
</comment>
<dbReference type="HAMAP" id="MF_03226">
    <property type="entry name" value="YJU2"/>
    <property type="match status" value="1"/>
</dbReference>
<evidence type="ECO:0000256" key="2">
    <source>
        <dbReference type="ARBA" id="ARBA00022664"/>
    </source>
</evidence>
<evidence type="ECO:0000256" key="1">
    <source>
        <dbReference type="ARBA" id="ARBA00004123"/>
    </source>
</evidence>
<proteinExistence type="inferred from homology"/>
<feature type="binding site" evidence="8">
    <location>
        <position position="43"/>
    </location>
    <ligand>
        <name>Zn(2+)</name>
        <dbReference type="ChEBI" id="CHEBI:29105"/>
    </ligand>
</feature>
<evidence type="ECO:0000313" key="11">
    <source>
        <dbReference type="Proteomes" id="UP000324800"/>
    </source>
</evidence>
<keyword evidence="6" id="KW-0508">mRNA splicing</keyword>
<evidence type="ECO:0000256" key="6">
    <source>
        <dbReference type="ARBA" id="ARBA00023187"/>
    </source>
</evidence>
<evidence type="ECO:0000256" key="7">
    <source>
        <dbReference type="ARBA" id="ARBA00023242"/>
    </source>
</evidence>
<feature type="region of interest" description="Disordered" evidence="9">
    <location>
        <begin position="179"/>
        <end position="201"/>
    </location>
</feature>
<dbReference type="EMBL" id="SNRW01002599">
    <property type="protein sequence ID" value="KAA6392271.1"/>
    <property type="molecule type" value="Genomic_DNA"/>
</dbReference>
<keyword evidence="3 8" id="KW-0479">Metal-binding</keyword>
<comment type="caution">
    <text evidence="10">The sequence shown here is derived from an EMBL/GenBank/DDBJ whole genome shotgun (WGS) entry which is preliminary data.</text>
</comment>
<comment type="similarity">
    <text evidence="8">Belongs to the CWC16 family. YJU2 subfamily.</text>
</comment>
<feature type="binding site" evidence="8">
    <location>
        <position position="83"/>
    </location>
    <ligand>
        <name>Zn(2+)</name>
        <dbReference type="ChEBI" id="CHEBI:29105"/>
    </ligand>
</feature>
<evidence type="ECO:0000256" key="8">
    <source>
        <dbReference type="HAMAP-Rule" id="MF_03226"/>
    </source>
</evidence>
<feature type="binding site" evidence="8">
    <location>
        <position position="80"/>
    </location>
    <ligand>
        <name>Zn(2+)</name>
        <dbReference type="ChEBI" id="CHEBI:29105"/>
    </ligand>
</feature>
<dbReference type="Pfam" id="PF04502">
    <property type="entry name" value="Saf4_Yju2"/>
    <property type="match status" value="1"/>
</dbReference>
<evidence type="ECO:0000313" key="10">
    <source>
        <dbReference type="EMBL" id="KAA6392271.1"/>
    </source>
</evidence>
<dbReference type="PANTHER" id="PTHR12111:SF1">
    <property type="entry name" value="SPLICING FACTOR YJU2"/>
    <property type="match status" value="1"/>
</dbReference>
<feature type="binding site" evidence="8">
    <location>
        <position position="46"/>
    </location>
    <ligand>
        <name>Zn(2+)</name>
        <dbReference type="ChEBI" id="CHEBI:29105"/>
    </ligand>
</feature>
<comment type="subcellular location">
    <subcellularLocation>
        <location evidence="1 8">Nucleus</location>
    </subcellularLocation>
</comment>
<sequence>MAERKVLNKYIPPDFDPSLIGRGKVPKNVQFNIRMMLPMSIRCGSCGEFLPAGTKLNSKQEIAKGDFYMGLRVYRFYMKCSRCSAEFTILTNIKDNNYICELNCTEHYAPHWKQQKIDDEEAIKQREREDEDAIRALENRALDNKAALEREDAIVEMRKLNSRNNRAKADDVITYIEQRDKQKKKEKEKEIKDQEERFKQDEEEDISHLFVRRIDDSLRQEIMKEQGINQNEVEGDYEDEDEEQFNIKNEDKLLGEKLSFANDQQNKNIQTNIKTESNYELDSLLTQPRKRTRDEIQPQIIKEEDIRNPLKRPRLEEVKKKVEKKDQKNENKLKNENAELTDLLNMYGGDEIDEEEGTLNVAV</sequence>
<evidence type="ECO:0000256" key="4">
    <source>
        <dbReference type="ARBA" id="ARBA00022728"/>
    </source>
</evidence>
<evidence type="ECO:0000256" key="3">
    <source>
        <dbReference type="ARBA" id="ARBA00022723"/>
    </source>
</evidence>
<keyword evidence="4 8" id="KW-0747">Spliceosome</keyword>
<dbReference type="PANTHER" id="PTHR12111">
    <property type="entry name" value="SPLICING FACTOR YJU2"/>
    <property type="match status" value="1"/>
</dbReference>
<gene>
    <name evidence="10" type="ORF">EZS28_012201</name>
</gene>
<keyword evidence="5 8" id="KW-0862">Zinc</keyword>
<dbReference type="InterPro" id="IPR043701">
    <property type="entry name" value="Yju2"/>
</dbReference>
<accession>A0A5J4WBJ6</accession>
<feature type="compositionally biased region" description="Basic and acidic residues" evidence="9">
    <location>
        <begin position="179"/>
        <end position="200"/>
    </location>
</feature>
<dbReference type="GO" id="GO:0071006">
    <property type="term" value="C:U2-type catalytic step 1 spliceosome"/>
    <property type="evidence" value="ECO:0007669"/>
    <property type="project" value="UniProtKB-UniRule"/>
</dbReference>
<dbReference type="Proteomes" id="UP000324800">
    <property type="component" value="Unassembled WGS sequence"/>
</dbReference>
<keyword evidence="7 8" id="KW-0539">Nucleus</keyword>
<name>A0A5J4WBJ6_9EUKA</name>
<feature type="region of interest" description="Disordered" evidence="9">
    <location>
        <begin position="301"/>
        <end position="337"/>
    </location>
</feature>
<reference evidence="10 11" key="1">
    <citation type="submission" date="2019-03" db="EMBL/GenBank/DDBJ databases">
        <title>Single cell metagenomics reveals metabolic interactions within the superorganism composed of flagellate Streblomastix strix and complex community of Bacteroidetes bacteria on its surface.</title>
        <authorList>
            <person name="Treitli S.C."/>
            <person name="Kolisko M."/>
            <person name="Husnik F."/>
            <person name="Keeling P."/>
            <person name="Hampl V."/>
        </authorList>
    </citation>
    <scope>NUCLEOTIDE SEQUENCE [LARGE SCALE GENOMIC DNA]</scope>
    <source>
        <strain evidence="10">ST1C</strain>
    </source>
</reference>
<dbReference type="OrthoDB" id="674963at2759"/>
<evidence type="ECO:0000256" key="5">
    <source>
        <dbReference type="ARBA" id="ARBA00022833"/>
    </source>
</evidence>
<evidence type="ECO:0000256" key="9">
    <source>
        <dbReference type="SAM" id="MobiDB-lite"/>
    </source>
</evidence>
<dbReference type="AlphaFoldDB" id="A0A5J4WBJ6"/>